<sequence>MKELNIGIVGTDSSHSVAFTRLLNDPSDANHVPGGKVVAAFLGGSADFALSADRVQGFMTTLETEFGVHRMDSPEEIAASCDAILLTSADGRVHLEQFKRIAPYGKPVFIDKPLALSSKEAKEFFCLAREHQLPLMSSSALRYAQQITDDLALRGSASVIRADVGGPLDVEPTQSYYYWYGIHSVELLYGIMGSGCVEVNVTSAEKEKEKEEEELISAVWRDGRVGTVKLSRQPGTPFTAEIHRQGRTSAIEIDFAAKPFYASLLEQIMVMFQTGAAPLDEQETLEVIRFVEAAEESRLAGKSVCL</sequence>
<name>A0ABQ1VP57_9BACL</name>
<accession>A0ABQ1VP57</accession>
<dbReference type="RefSeq" id="WP_120460219.1">
    <property type="nucleotide sequence ID" value="NZ_BMIW01000002.1"/>
</dbReference>
<dbReference type="InterPro" id="IPR036291">
    <property type="entry name" value="NAD(P)-bd_dom_sf"/>
</dbReference>
<dbReference type="Pfam" id="PF01408">
    <property type="entry name" value="GFO_IDH_MocA"/>
    <property type="match status" value="1"/>
</dbReference>
<reference evidence="3" key="1">
    <citation type="journal article" date="2019" name="Int. J. Syst. Evol. Microbiol.">
        <title>The Global Catalogue of Microorganisms (GCM) 10K type strain sequencing project: providing services to taxonomists for standard genome sequencing and annotation.</title>
        <authorList>
            <consortium name="The Broad Institute Genomics Platform"/>
            <consortium name="The Broad Institute Genome Sequencing Center for Infectious Disease"/>
            <person name="Wu L."/>
            <person name="Ma J."/>
        </authorList>
    </citation>
    <scope>NUCLEOTIDE SEQUENCE [LARGE SCALE GENOMIC DNA]</scope>
    <source>
        <strain evidence="3">CGMCC 1.15420</strain>
    </source>
</reference>
<proteinExistence type="predicted"/>
<dbReference type="Gene3D" id="3.40.50.720">
    <property type="entry name" value="NAD(P)-binding Rossmann-like Domain"/>
    <property type="match status" value="1"/>
</dbReference>
<gene>
    <name evidence="2" type="ORF">GCM10010913_04330</name>
</gene>
<dbReference type="Gene3D" id="3.30.360.10">
    <property type="entry name" value="Dihydrodipicolinate Reductase, domain 2"/>
    <property type="match status" value="1"/>
</dbReference>
<dbReference type="Proteomes" id="UP000608420">
    <property type="component" value="Unassembled WGS sequence"/>
</dbReference>
<comment type="caution">
    <text evidence="2">The sequence shown here is derived from an EMBL/GenBank/DDBJ whole genome shotgun (WGS) entry which is preliminary data.</text>
</comment>
<dbReference type="EMBL" id="BMIW01000002">
    <property type="protein sequence ID" value="GGF86001.1"/>
    <property type="molecule type" value="Genomic_DNA"/>
</dbReference>
<evidence type="ECO:0000313" key="3">
    <source>
        <dbReference type="Proteomes" id="UP000608420"/>
    </source>
</evidence>
<keyword evidence="3" id="KW-1185">Reference proteome</keyword>
<feature type="domain" description="Gfo/Idh/MocA-like oxidoreductase N-terminal" evidence="1">
    <location>
        <begin position="5"/>
        <end position="136"/>
    </location>
</feature>
<evidence type="ECO:0000259" key="1">
    <source>
        <dbReference type="Pfam" id="PF01408"/>
    </source>
</evidence>
<dbReference type="InterPro" id="IPR000683">
    <property type="entry name" value="Gfo/Idh/MocA-like_OxRdtase_N"/>
</dbReference>
<organism evidence="2 3">
    <name type="scientific">Paenibacillus aceti</name>
    <dbReference type="NCBI Taxonomy" id="1820010"/>
    <lineage>
        <taxon>Bacteria</taxon>
        <taxon>Bacillati</taxon>
        <taxon>Bacillota</taxon>
        <taxon>Bacilli</taxon>
        <taxon>Bacillales</taxon>
        <taxon>Paenibacillaceae</taxon>
        <taxon>Paenibacillus</taxon>
    </lineage>
</organism>
<protein>
    <submittedName>
        <fullName evidence="2">Dehydrogenase</fullName>
    </submittedName>
</protein>
<dbReference type="SUPFAM" id="SSF51735">
    <property type="entry name" value="NAD(P)-binding Rossmann-fold domains"/>
    <property type="match status" value="1"/>
</dbReference>
<evidence type="ECO:0000313" key="2">
    <source>
        <dbReference type="EMBL" id="GGF86001.1"/>
    </source>
</evidence>